<comment type="caution">
    <text evidence="1">The sequence shown here is derived from an EMBL/GenBank/DDBJ whole genome shotgun (WGS) entry which is preliminary data.</text>
</comment>
<accession>A0A8T0A4X4</accession>
<keyword evidence="2" id="KW-1185">Reference proteome</keyword>
<sequence>MNLIKLKIFFISLIIAFGIFYGKLDAKTCLVSDEHNIPIEKPCNLNCVEVFVKKCVGCNNKRIIYQVCESKNYCQSIKALATILGNLRGCSNNYLHCETT</sequence>
<dbReference type="AlphaFoldDB" id="A0A8T0A4X4"/>
<protein>
    <submittedName>
        <fullName evidence="1">Uncharacterized protein</fullName>
    </submittedName>
</protein>
<gene>
    <name evidence="1" type="ORF">Mgra_00000215</name>
</gene>
<dbReference type="EMBL" id="JABEBT010000001">
    <property type="protein sequence ID" value="KAF7640395.1"/>
    <property type="molecule type" value="Genomic_DNA"/>
</dbReference>
<organism evidence="1 2">
    <name type="scientific">Meloidogyne graminicola</name>
    <dbReference type="NCBI Taxonomy" id="189291"/>
    <lineage>
        <taxon>Eukaryota</taxon>
        <taxon>Metazoa</taxon>
        <taxon>Ecdysozoa</taxon>
        <taxon>Nematoda</taxon>
        <taxon>Chromadorea</taxon>
        <taxon>Rhabditida</taxon>
        <taxon>Tylenchina</taxon>
        <taxon>Tylenchomorpha</taxon>
        <taxon>Tylenchoidea</taxon>
        <taxon>Meloidogynidae</taxon>
        <taxon>Meloidogyninae</taxon>
        <taxon>Meloidogyne</taxon>
    </lineage>
</organism>
<dbReference type="Proteomes" id="UP000605970">
    <property type="component" value="Unassembled WGS sequence"/>
</dbReference>
<evidence type="ECO:0000313" key="2">
    <source>
        <dbReference type="Proteomes" id="UP000605970"/>
    </source>
</evidence>
<evidence type="ECO:0000313" key="1">
    <source>
        <dbReference type="EMBL" id="KAF7640395.1"/>
    </source>
</evidence>
<proteinExistence type="predicted"/>
<name>A0A8T0A4X4_9BILA</name>
<reference evidence="1" key="1">
    <citation type="journal article" date="2020" name="Ecol. Evol.">
        <title>Genome structure and content of the rice root-knot nematode (Meloidogyne graminicola).</title>
        <authorList>
            <person name="Phan N.T."/>
            <person name="Danchin E.G.J."/>
            <person name="Klopp C."/>
            <person name="Perfus-Barbeoch L."/>
            <person name="Kozlowski D.K."/>
            <person name="Koutsovoulos G.D."/>
            <person name="Lopez-Roques C."/>
            <person name="Bouchez O."/>
            <person name="Zahm M."/>
            <person name="Besnard G."/>
            <person name="Bellafiore S."/>
        </authorList>
    </citation>
    <scope>NUCLEOTIDE SEQUENCE</scope>
    <source>
        <strain evidence="1">VN-18</strain>
    </source>
</reference>